<evidence type="ECO:0000256" key="6">
    <source>
        <dbReference type="RuleBase" id="RU367008"/>
    </source>
</evidence>
<evidence type="ECO:0000256" key="1">
    <source>
        <dbReference type="ARBA" id="ARBA00004141"/>
    </source>
</evidence>
<organism evidence="7 8">
    <name type="scientific">Oopsacas minuta</name>
    <dbReference type="NCBI Taxonomy" id="111878"/>
    <lineage>
        <taxon>Eukaryota</taxon>
        <taxon>Metazoa</taxon>
        <taxon>Porifera</taxon>
        <taxon>Hexactinellida</taxon>
        <taxon>Hexasterophora</taxon>
        <taxon>Lyssacinosida</taxon>
        <taxon>Leucopsacidae</taxon>
        <taxon>Oopsacas</taxon>
    </lineage>
</organism>
<comment type="subunit">
    <text evidence="6">Component of the oligosaccharyltransferase (OST) complex.</text>
</comment>
<proteinExistence type="inferred from homology"/>
<gene>
    <name evidence="7" type="ORF">LOD99_3042</name>
</gene>
<dbReference type="GO" id="GO:0008250">
    <property type="term" value="C:oligosaccharyltransferase complex"/>
    <property type="evidence" value="ECO:0007669"/>
    <property type="project" value="UniProtKB-UniRule"/>
</dbReference>
<comment type="similarity">
    <text evidence="2 6">Belongs to the OST5 family.</text>
</comment>
<sequence>MEKGMLRHTSPVNPLVYPYLAVALTFFGVFLLAYFFVYEVTSNKFTRSLLKELMIGLVSSVFLASGVLFLLLWVGIYV</sequence>
<keyword evidence="4 6" id="KW-1133">Transmembrane helix</keyword>
<feature type="transmembrane region" description="Helical" evidence="6">
    <location>
        <begin position="53"/>
        <end position="76"/>
    </location>
</feature>
<comment type="caution">
    <text evidence="7">The sequence shown here is derived from an EMBL/GenBank/DDBJ whole genome shotgun (WGS) entry which is preliminary data.</text>
</comment>
<dbReference type="InterPro" id="IPR007915">
    <property type="entry name" value="TMEM258/Ost5"/>
</dbReference>
<comment type="subcellular location">
    <subcellularLocation>
        <location evidence="1 6">Membrane</location>
        <topology evidence="1 6">Multi-pass membrane protein</topology>
    </subcellularLocation>
</comment>
<keyword evidence="8" id="KW-1185">Reference proteome</keyword>
<dbReference type="GO" id="GO:0006487">
    <property type="term" value="P:protein N-linked glycosylation"/>
    <property type="evidence" value="ECO:0007669"/>
    <property type="project" value="UniProtKB-UniRule"/>
</dbReference>
<evidence type="ECO:0000256" key="2">
    <source>
        <dbReference type="ARBA" id="ARBA00009825"/>
    </source>
</evidence>
<evidence type="ECO:0000313" key="7">
    <source>
        <dbReference type="EMBL" id="KAI6654198.1"/>
    </source>
</evidence>
<keyword evidence="3 6" id="KW-0812">Transmembrane</keyword>
<keyword evidence="5 6" id="KW-0472">Membrane</keyword>
<protein>
    <recommendedName>
        <fullName evidence="6">Dolichyl-diphosphooligosaccharide-protein glycosyltransferase subunit TMEM258</fullName>
    </recommendedName>
    <alternativeName>
        <fullName evidence="6">Transmembrane protein 258</fullName>
    </alternativeName>
</protein>
<evidence type="ECO:0000256" key="3">
    <source>
        <dbReference type="ARBA" id="ARBA00022692"/>
    </source>
</evidence>
<evidence type="ECO:0000313" key="8">
    <source>
        <dbReference type="Proteomes" id="UP001165289"/>
    </source>
</evidence>
<dbReference type="PANTHER" id="PTHR13636">
    <property type="entry name" value="TRANSMEMBRANE PROTEIN 258"/>
    <property type="match status" value="1"/>
</dbReference>
<dbReference type="Proteomes" id="UP001165289">
    <property type="component" value="Unassembled WGS sequence"/>
</dbReference>
<comment type="function">
    <text evidence="6">Subunit of the oligosaccharyl transferase (OST) complex that catalyzes the initial transfer of a defined glycan (Glc(3)Man(9)GlcNAc(2) in eukaryotes) from the lipid carrier dolichol-pyrophosphate to an asparagine residue within an Asn-X-Ser/Thr consensus motif in nascent polypeptide chains, the first step in protein N-glycosylation. N-glycosylation occurs cotranslationally and the complex associates with the Sec61 complex at the channel-forming translocon complex that mediates protein translocation across the endoplasmic reticulum (ER). All subunits are required for a maximal enzyme activity.</text>
</comment>
<evidence type="ECO:0000256" key="5">
    <source>
        <dbReference type="ARBA" id="ARBA00023136"/>
    </source>
</evidence>
<name>A0AAV7JYS9_9METZ</name>
<dbReference type="EMBL" id="JAKMXF010000233">
    <property type="protein sequence ID" value="KAI6654198.1"/>
    <property type="molecule type" value="Genomic_DNA"/>
</dbReference>
<feature type="transmembrane region" description="Helical" evidence="6">
    <location>
        <begin position="20"/>
        <end position="41"/>
    </location>
</feature>
<accession>A0AAV7JYS9</accession>
<reference evidence="7 8" key="1">
    <citation type="journal article" date="2023" name="BMC Biol.">
        <title>The compact genome of the sponge Oopsacas minuta (Hexactinellida) is lacking key metazoan core genes.</title>
        <authorList>
            <person name="Santini S."/>
            <person name="Schenkelaars Q."/>
            <person name="Jourda C."/>
            <person name="Duchesne M."/>
            <person name="Belahbib H."/>
            <person name="Rocher C."/>
            <person name="Selva M."/>
            <person name="Riesgo A."/>
            <person name="Vervoort M."/>
            <person name="Leys S.P."/>
            <person name="Kodjabachian L."/>
            <person name="Le Bivic A."/>
            <person name="Borchiellini C."/>
            <person name="Claverie J.M."/>
            <person name="Renard E."/>
        </authorList>
    </citation>
    <scope>NUCLEOTIDE SEQUENCE [LARGE SCALE GENOMIC DNA]</scope>
    <source>
        <strain evidence="7">SPO-2</strain>
    </source>
</reference>
<dbReference type="AlphaFoldDB" id="A0AAV7JYS9"/>
<evidence type="ECO:0000256" key="4">
    <source>
        <dbReference type="ARBA" id="ARBA00022989"/>
    </source>
</evidence>
<dbReference type="Pfam" id="PF05251">
    <property type="entry name" value="Ost5"/>
    <property type="match status" value="1"/>
</dbReference>